<accession>A0A562MKG9</accession>
<keyword evidence="1" id="KW-0732">Signal</keyword>
<gene>
    <name evidence="2" type="ORF">IQ31_02321</name>
</gene>
<proteinExistence type="predicted"/>
<evidence type="ECO:0000313" key="3">
    <source>
        <dbReference type="Proteomes" id="UP000315908"/>
    </source>
</evidence>
<reference evidence="2 3" key="1">
    <citation type="journal article" date="2015" name="Stand. Genomic Sci.">
        <title>Genomic Encyclopedia of Bacterial and Archaeal Type Strains, Phase III: the genomes of soil and plant-associated and newly described type strains.</title>
        <authorList>
            <person name="Whitman W.B."/>
            <person name="Woyke T."/>
            <person name="Klenk H.P."/>
            <person name="Zhou Y."/>
            <person name="Lilburn T.G."/>
            <person name="Beck B.J."/>
            <person name="De Vos P."/>
            <person name="Vandamme P."/>
            <person name="Eisen J.A."/>
            <person name="Garrity G."/>
            <person name="Hugenholtz P."/>
            <person name="Kyrpides N.C."/>
        </authorList>
    </citation>
    <scope>NUCLEOTIDE SEQUENCE [LARGE SCALE GENOMIC DNA]</scope>
    <source>
        <strain evidence="2 3">CGMCC 1.6855</strain>
    </source>
</reference>
<organism evidence="2 3">
    <name type="scientific">Sphingobacterium siyangense</name>
    <dbReference type="NCBI Taxonomy" id="459529"/>
    <lineage>
        <taxon>Bacteria</taxon>
        <taxon>Pseudomonadati</taxon>
        <taxon>Bacteroidota</taxon>
        <taxon>Sphingobacteriia</taxon>
        <taxon>Sphingobacteriales</taxon>
        <taxon>Sphingobacteriaceae</taxon>
        <taxon>Sphingobacterium</taxon>
    </lineage>
</organism>
<name>A0A562MKG9_9SPHI</name>
<protein>
    <recommendedName>
        <fullName evidence="4">Lipoprotein</fullName>
    </recommendedName>
</protein>
<dbReference type="RefSeq" id="WP_145328033.1">
    <property type="nucleotide sequence ID" value="NZ_VLKR01000010.1"/>
</dbReference>
<comment type="caution">
    <text evidence="2">The sequence shown here is derived from an EMBL/GenBank/DDBJ whole genome shotgun (WGS) entry which is preliminary data.</text>
</comment>
<dbReference type="PROSITE" id="PS51257">
    <property type="entry name" value="PROKAR_LIPOPROTEIN"/>
    <property type="match status" value="1"/>
</dbReference>
<dbReference type="EMBL" id="VLKR01000010">
    <property type="protein sequence ID" value="TWI20366.1"/>
    <property type="molecule type" value="Genomic_DNA"/>
</dbReference>
<evidence type="ECO:0000313" key="2">
    <source>
        <dbReference type="EMBL" id="TWI20366.1"/>
    </source>
</evidence>
<dbReference type="AlphaFoldDB" id="A0A562MKG9"/>
<feature type="chain" id="PRO_5022227498" description="Lipoprotein" evidence="1">
    <location>
        <begin position="23"/>
        <end position="113"/>
    </location>
</feature>
<dbReference type="Proteomes" id="UP000315908">
    <property type="component" value="Unassembled WGS sequence"/>
</dbReference>
<sequence>MKKIKYFLLFALVSFMVSSCSSQTQIVRGVAVVQPVARRSAAVVRTNDPAPVIVQSRVIVTPVPPPLVVVKRESKTVVRTIPVVTVKKSSNAVAIVPVSSSGVNAKVNSVYLR</sequence>
<feature type="signal peptide" evidence="1">
    <location>
        <begin position="1"/>
        <end position="22"/>
    </location>
</feature>
<evidence type="ECO:0000256" key="1">
    <source>
        <dbReference type="SAM" id="SignalP"/>
    </source>
</evidence>
<evidence type="ECO:0008006" key="4">
    <source>
        <dbReference type="Google" id="ProtNLM"/>
    </source>
</evidence>